<dbReference type="Proteomes" id="UP001148838">
    <property type="component" value="Unassembled WGS sequence"/>
</dbReference>
<protein>
    <recommendedName>
        <fullName evidence="1">Tc1-like transposase DDE domain-containing protein</fullName>
    </recommendedName>
</protein>
<gene>
    <name evidence="2" type="ORF">ANN_25752</name>
</gene>
<evidence type="ECO:0000313" key="2">
    <source>
        <dbReference type="EMBL" id="KAJ4428759.1"/>
    </source>
</evidence>
<comment type="caution">
    <text evidence="2">The sequence shown here is derived from an EMBL/GenBank/DDBJ whole genome shotgun (WGS) entry which is preliminary data.</text>
</comment>
<reference evidence="2 3" key="1">
    <citation type="journal article" date="2022" name="Allergy">
        <title>Genome assembly and annotation of Periplaneta americana reveal a comprehensive cockroach allergen profile.</title>
        <authorList>
            <person name="Wang L."/>
            <person name="Xiong Q."/>
            <person name="Saelim N."/>
            <person name="Wang L."/>
            <person name="Nong W."/>
            <person name="Wan A.T."/>
            <person name="Shi M."/>
            <person name="Liu X."/>
            <person name="Cao Q."/>
            <person name="Hui J.H.L."/>
            <person name="Sookrung N."/>
            <person name="Leung T.F."/>
            <person name="Tungtrongchitr A."/>
            <person name="Tsui S.K.W."/>
        </authorList>
    </citation>
    <scope>NUCLEOTIDE SEQUENCE [LARGE SCALE GENOMIC DNA]</scope>
    <source>
        <strain evidence="2">PWHHKU_190912</strain>
    </source>
</reference>
<sequence length="178" mass="20267">MSAPRHIYNLRCINRRRNFVSSIFNIHNFKTIRRISIPIMKRRVDIASCDISLTGLSGKNLVVLLLVAITAATLSGMSPLVCVGYPLECVVIPLATGTQLDNGSWPHVSAATMQWYADNNVHRLDWPARSPDLNPIEHLWAELDRRLRSREMRPTSIVQLSAMLQEEWRRIPVDILTN</sequence>
<dbReference type="InterPro" id="IPR036397">
    <property type="entry name" value="RNaseH_sf"/>
</dbReference>
<feature type="domain" description="Tc1-like transposase DDE" evidence="1">
    <location>
        <begin position="100"/>
        <end position="151"/>
    </location>
</feature>
<name>A0ABQ8S412_PERAM</name>
<dbReference type="InterPro" id="IPR038717">
    <property type="entry name" value="Tc1-like_DDE_dom"/>
</dbReference>
<organism evidence="2 3">
    <name type="scientific">Periplaneta americana</name>
    <name type="common">American cockroach</name>
    <name type="synonym">Blatta americana</name>
    <dbReference type="NCBI Taxonomy" id="6978"/>
    <lineage>
        <taxon>Eukaryota</taxon>
        <taxon>Metazoa</taxon>
        <taxon>Ecdysozoa</taxon>
        <taxon>Arthropoda</taxon>
        <taxon>Hexapoda</taxon>
        <taxon>Insecta</taxon>
        <taxon>Pterygota</taxon>
        <taxon>Neoptera</taxon>
        <taxon>Polyneoptera</taxon>
        <taxon>Dictyoptera</taxon>
        <taxon>Blattodea</taxon>
        <taxon>Blattoidea</taxon>
        <taxon>Blattidae</taxon>
        <taxon>Blattinae</taxon>
        <taxon>Periplaneta</taxon>
    </lineage>
</organism>
<evidence type="ECO:0000313" key="3">
    <source>
        <dbReference type="Proteomes" id="UP001148838"/>
    </source>
</evidence>
<keyword evidence="3" id="KW-1185">Reference proteome</keyword>
<dbReference type="Pfam" id="PF13358">
    <property type="entry name" value="DDE_3"/>
    <property type="match status" value="1"/>
</dbReference>
<proteinExistence type="predicted"/>
<dbReference type="EMBL" id="JAJSOF020000036">
    <property type="protein sequence ID" value="KAJ4428759.1"/>
    <property type="molecule type" value="Genomic_DNA"/>
</dbReference>
<accession>A0ABQ8S412</accession>
<evidence type="ECO:0000259" key="1">
    <source>
        <dbReference type="Pfam" id="PF13358"/>
    </source>
</evidence>
<dbReference type="Gene3D" id="3.30.420.10">
    <property type="entry name" value="Ribonuclease H-like superfamily/Ribonuclease H"/>
    <property type="match status" value="1"/>
</dbReference>